<evidence type="ECO:0000313" key="2">
    <source>
        <dbReference type="EMBL" id="MFC5821136.1"/>
    </source>
</evidence>
<evidence type="ECO:0000313" key="3">
    <source>
        <dbReference type="Proteomes" id="UP001596096"/>
    </source>
</evidence>
<reference evidence="3" key="1">
    <citation type="journal article" date="2019" name="Int. J. Syst. Evol. Microbiol.">
        <title>The Global Catalogue of Microorganisms (GCM) 10K type strain sequencing project: providing services to taxonomists for standard genome sequencing and annotation.</title>
        <authorList>
            <consortium name="The Broad Institute Genomics Platform"/>
            <consortium name="The Broad Institute Genome Sequencing Center for Infectious Disease"/>
            <person name="Wu L."/>
            <person name="Ma J."/>
        </authorList>
    </citation>
    <scope>NUCLEOTIDE SEQUENCE [LARGE SCALE GENOMIC DNA]</scope>
    <source>
        <strain evidence="3">CGMCC 4.7106</strain>
    </source>
</reference>
<organism evidence="2 3">
    <name type="scientific">Nonomuraea harbinensis</name>
    <dbReference type="NCBI Taxonomy" id="1286938"/>
    <lineage>
        <taxon>Bacteria</taxon>
        <taxon>Bacillati</taxon>
        <taxon>Actinomycetota</taxon>
        <taxon>Actinomycetes</taxon>
        <taxon>Streptosporangiales</taxon>
        <taxon>Streptosporangiaceae</taxon>
        <taxon>Nonomuraea</taxon>
    </lineage>
</organism>
<gene>
    <name evidence="2" type="ORF">ACFPUY_39110</name>
</gene>
<keyword evidence="3" id="KW-1185">Reference proteome</keyword>
<feature type="region of interest" description="Disordered" evidence="1">
    <location>
        <begin position="107"/>
        <end position="136"/>
    </location>
</feature>
<name>A0ABW1C8S7_9ACTN</name>
<proteinExistence type="predicted"/>
<evidence type="ECO:0008006" key="4">
    <source>
        <dbReference type="Google" id="ProtNLM"/>
    </source>
</evidence>
<accession>A0ABW1C8S7</accession>
<evidence type="ECO:0000256" key="1">
    <source>
        <dbReference type="SAM" id="MobiDB-lite"/>
    </source>
</evidence>
<dbReference type="EMBL" id="JBHSNW010000030">
    <property type="protein sequence ID" value="MFC5821136.1"/>
    <property type="molecule type" value="Genomic_DNA"/>
</dbReference>
<protein>
    <recommendedName>
        <fullName evidence="4">ATP-binding protein</fullName>
    </recommendedName>
</protein>
<comment type="caution">
    <text evidence="2">The sequence shown here is derived from an EMBL/GenBank/DDBJ whole genome shotgun (WGS) entry which is preliminary data.</text>
</comment>
<sequence length="136" mass="14497">MSETMAPFKADEPVSPEHTIGRDEEGGMIRVWARGGRLMVLIAPRHFGKTSLIGKVAAEGKRDGLAVISANLFEVASLADLVLRIERAWGSHMPGVRSSVQKALASASRRPGGNGGSLIRWPCGSETTTGRAHEHA</sequence>
<feature type="region of interest" description="Disordered" evidence="1">
    <location>
        <begin position="1"/>
        <end position="22"/>
    </location>
</feature>
<dbReference type="Proteomes" id="UP001596096">
    <property type="component" value="Unassembled WGS sequence"/>
</dbReference>
<dbReference type="RefSeq" id="WP_219549965.1">
    <property type="nucleotide sequence ID" value="NZ_JAHKRN010000053.1"/>
</dbReference>